<feature type="transmembrane region" description="Helical" evidence="7">
    <location>
        <begin position="572"/>
        <end position="597"/>
    </location>
</feature>
<evidence type="ECO:0000256" key="6">
    <source>
        <dbReference type="SAM" id="MobiDB-lite"/>
    </source>
</evidence>
<dbReference type="PROSITE" id="PS50850">
    <property type="entry name" value="MFS"/>
    <property type="match status" value="1"/>
</dbReference>
<evidence type="ECO:0000256" key="7">
    <source>
        <dbReference type="SAM" id="Phobius"/>
    </source>
</evidence>
<feature type="transmembrane region" description="Helical" evidence="7">
    <location>
        <begin position="638"/>
        <end position="658"/>
    </location>
</feature>
<evidence type="ECO:0000256" key="1">
    <source>
        <dbReference type="ARBA" id="ARBA00004141"/>
    </source>
</evidence>
<keyword evidence="4 7" id="KW-1133">Transmembrane helix</keyword>
<dbReference type="PANTHER" id="PTHR43791">
    <property type="entry name" value="PERMEASE-RELATED"/>
    <property type="match status" value="1"/>
</dbReference>
<organism evidence="10">
    <name type="scientific">Grosmannia clavigera (strain kw1407 / UAMH 11150)</name>
    <name type="common">Blue stain fungus</name>
    <name type="synonym">Graphiocladiella clavigera</name>
    <dbReference type="NCBI Taxonomy" id="655863"/>
    <lineage>
        <taxon>Eukaryota</taxon>
        <taxon>Fungi</taxon>
        <taxon>Dikarya</taxon>
        <taxon>Ascomycota</taxon>
        <taxon>Pezizomycotina</taxon>
        <taxon>Sordariomycetes</taxon>
        <taxon>Sordariomycetidae</taxon>
        <taxon>Ophiostomatales</taxon>
        <taxon>Ophiostomataceae</taxon>
        <taxon>Leptographium</taxon>
    </lineage>
</organism>
<dbReference type="EMBL" id="GL629765">
    <property type="protein sequence ID" value="EFX03441.1"/>
    <property type="molecule type" value="Genomic_DNA"/>
</dbReference>
<feature type="transmembrane region" description="Helical" evidence="7">
    <location>
        <begin position="484"/>
        <end position="506"/>
    </location>
</feature>
<dbReference type="AlphaFoldDB" id="F0XDF5"/>
<feature type="transmembrane region" description="Helical" evidence="7">
    <location>
        <begin position="362"/>
        <end position="384"/>
    </location>
</feature>
<reference evidence="9 10" key="1">
    <citation type="journal article" date="2011" name="Proc. Natl. Acad. Sci. U.S.A.">
        <title>Genome and transcriptome analyses of the mountain pine beetle-fungal symbiont Grosmannia clavigera, a lodgepole pine pathogen.</title>
        <authorList>
            <person name="DiGuistini S."/>
            <person name="Wang Y."/>
            <person name="Liao N.Y."/>
            <person name="Taylor G."/>
            <person name="Tanguay P."/>
            <person name="Feau N."/>
            <person name="Henrissat B."/>
            <person name="Chan S.K."/>
            <person name="Hesse-Orce U."/>
            <person name="Alamouti S.M."/>
            <person name="Tsui C.K.M."/>
            <person name="Docking R.T."/>
            <person name="Levasseur A."/>
            <person name="Haridas S."/>
            <person name="Robertson G."/>
            <person name="Birol I."/>
            <person name="Holt R.A."/>
            <person name="Marra M.A."/>
            <person name="Hamelin R.C."/>
            <person name="Hirst M."/>
            <person name="Jones S.J.M."/>
            <person name="Bohlmann J."/>
            <person name="Breuil C."/>
        </authorList>
    </citation>
    <scope>NUCLEOTIDE SEQUENCE [LARGE SCALE GENOMIC DNA]</scope>
    <source>
        <strain evidence="10">kw1407 / UAMH 11150</strain>
    </source>
</reference>
<comment type="subcellular location">
    <subcellularLocation>
        <location evidence="1">Membrane</location>
        <topology evidence="1">Multi-pass membrane protein</topology>
    </subcellularLocation>
</comment>
<keyword evidence="2" id="KW-0813">Transport</keyword>
<dbReference type="eggNOG" id="KOG2533">
    <property type="taxonomic scope" value="Eukaryota"/>
</dbReference>
<evidence type="ECO:0000313" key="9">
    <source>
        <dbReference type="EMBL" id="EFX03441.1"/>
    </source>
</evidence>
<proteinExistence type="predicted"/>
<dbReference type="Pfam" id="PF08656">
    <property type="entry name" value="DASH_Dad3"/>
    <property type="match status" value="1"/>
</dbReference>
<feature type="transmembrane region" description="Helical" evidence="7">
    <location>
        <begin position="451"/>
        <end position="472"/>
    </location>
</feature>
<keyword evidence="5 7" id="KW-0472">Membrane</keyword>
<protein>
    <submittedName>
        <fullName evidence="9">Major facilitator superfamily transporter</fullName>
    </submittedName>
</protein>
<dbReference type="FunFam" id="1.20.1250.20:FF:000013">
    <property type="entry name" value="MFS general substrate transporter"/>
    <property type="match status" value="1"/>
</dbReference>
<dbReference type="InParanoid" id="F0XDF5"/>
<dbReference type="GeneID" id="25976817"/>
<dbReference type="Pfam" id="PF07690">
    <property type="entry name" value="MFS_1"/>
    <property type="match status" value="1"/>
</dbReference>
<dbReference type="Gene3D" id="1.20.1250.20">
    <property type="entry name" value="MFS general substrate transporter like domains"/>
    <property type="match status" value="2"/>
</dbReference>
<feature type="transmembrane region" description="Helical" evidence="7">
    <location>
        <begin position="697"/>
        <end position="718"/>
    </location>
</feature>
<feature type="transmembrane region" description="Helical" evidence="7">
    <location>
        <begin position="730"/>
        <end position="749"/>
    </location>
</feature>
<feature type="transmembrane region" description="Helical" evidence="7">
    <location>
        <begin position="53"/>
        <end position="72"/>
    </location>
</feature>
<dbReference type="GO" id="GO:0042729">
    <property type="term" value="C:DASH complex"/>
    <property type="evidence" value="ECO:0007669"/>
    <property type="project" value="InterPro"/>
</dbReference>
<feature type="transmembrane region" description="Helical" evidence="7">
    <location>
        <begin position="416"/>
        <end position="439"/>
    </location>
</feature>
<evidence type="ECO:0000259" key="8">
    <source>
        <dbReference type="PROSITE" id="PS50850"/>
    </source>
</evidence>
<dbReference type="InterPro" id="IPR011701">
    <property type="entry name" value="MFS"/>
</dbReference>
<feature type="transmembrane region" description="Helical" evidence="7">
    <location>
        <begin position="664"/>
        <end position="685"/>
    </location>
</feature>
<evidence type="ECO:0000256" key="3">
    <source>
        <dbReference type="ARBA" id="ARBA00022692"/>
    </source>
</evidence>
<dbReference type="GO" id="GO:0008608">
    <property type="term" value="P:attachment of spindle microtubules to kinetochore"/>
    <property type="evidence" value="ECO:0007669"/>
    <property type="project" value="InterPro"/>
</dbReference>
<keyword evidence="10" id="KW-1185">Reference proteome</keyword>
<dbReference type="HOGENOM" id="CLU_326530_0_0_1"/>
<dbReference type="OrthoDB" id="9971669at2759"/>
<evidence type="ECO:0000256" key="2">
    <source>
        <dbReference type="ARBA" id="ARBA00022448"/>
    </source>
</evidence>
<gene>
    <name evidence="9" type="ORF">CMQ_369</name>
</gene>
<feature type="region of interest" description="Disordered" evidence="6">
    <location>
        <begin position="100"/>
        <end position="128"/>
    </location>
</feature>
<dbReference type="GO" id="GO:0016020">
    <property type="term" value="C:membrane"/>
    <property type="evidence" value="ECO:0007669"/>
    <property type="project" value="UniProtKB-SubCell"/>
</dbReference>
<dbReference type="GO" id="GO:0022857">
    <property type="term" value="F:transmembrane transporter activity"/>
    <property type="evidence" value="ECO:0007669"/>
    <property type="project" value="InterPro"/>
</dbReference>
<dbReference type="InterPro" id="IPR036259">
    <property type="entry name" value="MFS_trans_sf"/>
</dbReference>
<dbReference type="FunFam" id="1.20.1250.20:FF:000188">
    <property type="entry name" value="MFS general substrate transporter"/>
    <property type="match status" value="1"/>
</dbReference>
<feature type="transmembrane region" description="Helical" evidence="7">
    <location>
        <begin position="609"/>
        <end position="631"/>
    </location>
</feature>
<keyword evidence="3 7" id="KW-0812">Transmembrane</keyword>
<sequence length="882" mass="95745">MEPFLADSASSVEASQSSLTRVTYLGGILMPFSVVAAVLSMESPFGPGNKLFWVFWTASIALMTLTLIAIYADDIRRLEVWVEVAADNLQEAIGTDESVHVGTGASSRPASAEKVPAGRHMGVRGPQNTDGLNDCVVTRVRVATGNSKPDRGFLPFHKLSEVTAEPNRTTGASADASTSVVVDDDVQEIVIEMVSAHRRRRFRIVDPLGGDGRRPSAEPSVPAGLGAADAEESVVIDMREGGHSSSPPQPLSPYSHYGARLQHIPRPPGPPSYVLERPVDGSQPKAWRRQQLGWLGAARTIEMVEAGLIEDGDERRCFSRLSKGVLPVLALLFLCSFLDRTNVGNAKILGLETDLGLTNLQYNQGLAVFYVTYIVSELPSNLVLKRTTPKVWLPLLAVAWGILAMCLGFVRSYGSFMAVRALLGLAEGGLLPGMVLYLSGLYTRSEMALRIGIFYTAASLSGAFGGLLARGLSAIGPRGGLEGWRWIFIVEGLMTVVAGAVAFLLLPSSLANAKYLTVEERAVAVSRLEAQVVTAGGERFNDQVQLTGSVALEREERFRWSEVRRGVFNMQLWLTATAYFAILSGLYSFGLFLPTIINNLHITSSANQTQLWTVIPYAVATPITVLVAFISDRVKLRGVIMLFTLPIAITGYAVIANVESTQVRFGMTCLVAIGMYSSVPCVLGWNSNNSAGHYKRATTSALQLAIANAGGFVATFVYPNRDAPLYHRGHTIILSLLVYAWFAVLANVLHCMKINKDKREGKYGEFEGSGDDRDPAFEMVFRVRQTMDADATEMMGSLPAGSSGLPSHEDLSPMEQAVLEEYERLAENMKRLAAVLDDLAGRPTTETLDGLRELERKTSLVFTLLKASVYSIVLQHQIDEGT</sequence>
<feature type="domain" description="Major facilitator superfamily (MFS) profile" evidence="8">
    <location>
        <begin position="325"/>
        <end position="758"/>
    </location>
</feature>
<dbReference type="SUPFAM" id="SSF103473">
    <property type="entry name" value="MFS general substrate transporter"/>
    <property type="match status" value="1"/>
</dbReference>
<feature type="transmembrane region" description="Helical" evidence="7">
    <location>
        <begin position="22"/>
        <end position="41"/>
    </location>
</feature>
<dbReference type="InterPro" id="IPR013965">
    <property type="entry name" value="DASH_Dad3"/>
</dbReference>
<feature type="transmembrane region" description="Helical" evidence="7">
    <location>
        <begin position="391"/>
        <end position="410"/>
    </location>
</feature>
<dbReference type="Proteomes" id="UP000007796">
    <property type="component" value="Unassembled WGS sequence"/>
</dbReference>
<dbReference type="PANTHER" id="PTHR43791:SF67">
    <property type="entry name" value="TRANSPORTER, PUTATIVE (AFU_ORTHOLOGUE AFUA_3G04010)-RELATED"/>
    <property type="match status" value="1"/>
</dbReference>
<dbReference type="GO" id="GO:0072686">
    <property type="term" value="C:mitotic spindle"/>
    <property type="evidence" value="ECO:0007669"/>
    <property type="project" value="InterPro"/>
</dbReference>
<dbReference type="RefSeq" id="XP_014172923.1">
    <property type="nucleotide sequence ID" value="XM_014317448.1"/>
</dbReference>
<evidence type="ECO:0000313" key="10">
    <source>
        <dbReference type="Proteomes" id="UP000007796"/>
    </source>
</evidence>
<evidence type="ECO:0000256" key="4">
    <source>
        <dbReference type="ARBA" id="ARBA00022989"/>
    </source>
</evidence>
<evidence type="ECO:0000256" key="5">
    <source>
        <dbReference type="ARBA" id="ARBA00023136"/>
    </source>
</evidence>
<dbReference type="InterPro" id="IPR020846">
    <property type="entry name" value="MFS_dom"/>
</dbReference>
<accession>F0XDF5</accession>
<name>F0XDF5_GROCL</name>